<dbReference type="EMBL" id="BAABIP010000005">
    <property type="protein sequence ID" value="GAA4757635.1"/>
    <property type="molecule type" value="Genomic_DNA"/>
</dbReference>
<dbReference type="SUPFAM" id="SSF56935">
    <property type="entry name" value="Porins"/>
    <property type="match status" value="1"/>
</dbReference>
<dbReference type="SUPFAM" id="SSF49464">
    <property type="entry name" value="Carboxypeptidase regulatory domain-like"/>
    <property type="match status" value="1"/>
</dbReference>
<feature type="chain" id="PRO_5045313745" evidence="1">
    <location>
        <begin position="21"/>
        <end position="883"/>
    </location>
</feature>
<proteinExistence type="predicted"/>
<name>A0ABP8ZIS3_9FLAO</name>
<dbReference type="Proteomes" id="UP001500141">
    <property type="component" value="Unassembled WGS sequence"/>
</dbReference>
<accession>A0ABP8ZIS3</accession>
<dbReference type="RefSeq" id="WP_264542664.1">
    <property type="nucleotide sequence ID" value="NZ_BAABIP010000005.1"/>
</dbReference>
<gene>
    <name evidence="2" type="ORF">GCM10023230_01850</name>
</gene>
<protein>
    <submittedName>
        <fullName evidence="2">TonB-dependent receptor</fullName>
    </submittedName>
</protein>
<keyword evidence="1" id="KW-0732">Signal</keyword>
<evidence type="ECO:0000313" key="3">
    <source>
        <dbReference type="Proteomes" id="UP001500141"/>
    </source>
</evidence>
<reference evidence="3" key="1">
    <citation type="journal article" date="2019" name="Int. J. Syst. Evol. Microbiol.">
        <title>The Global Catalogue of Microorganisms (GCM) 10K type strain sequencing project: providing services to taxonomists for standard genome sequencing and annotation.</title>
        <authorList>
            <consortium name="The Broad Institute Genomics Platform"/>
            <consortium name="The Broad Institute Genome Sequencing Center for Infectious Disease"/>
            <person name="Wu L."/>
            <person name="Ma J."/>
        </authorList>
    </citation>
    <scope>NUCLEOTIDE SEQUENCE [LARGE SCALE GENOMIC DNA]</scope>
    <source>
        <strain evidence="3">JCM 18198</strain>
    </source>
</reference>
<keyword evidence="2" id="KW-0675">Receptor</keyword>
<evidence type="ECO:0000256" key="1">
    <source>
        <dbReference type="SAM" id="SignalP"/>
    </source>
</evidence>
<organism evidence="2 3">
    <name type="scientific">Flavobacterium hankyongi</name>
    <dbReference type="NCBI Taxonomy" id="1176532"/>
    <lineage>
        <taxon>Bacteria</taxon>
        <taxon>Pseudomonadati</taxon>
        <taxon>Bacteroidota</taxon>
        <taxon>Flavobacteriia</taxon>
        <taxon>Flavobacteriales</taxon>
        <taxon>Flavobacteriaceae</taxon>
        <taxon>Flavobacterium</taxon>
    </lineage>
</organism>
<evidence type="ECO:0000313" key="2">
    <source>
        <dbReference type="EMBL" id="GAA4757635.1"/>
    </source>
</evidence>
<comment type="caution">
    <text evidence="2">The sequence shown here is derived from an EMBL/GenBank/DDBJ whole genome shotgun (WGS) entry which is preliminary data.</text>
</comment>
<keyword evidence="3" id="KW-1185">Reference proteome</keyword>
<dbReference type="Gene3D" id="2.60.40.1120">
    <property type="entry name" value="Carboxypeptidase-like, regulatory domain"/>
    <property type="match status" value="1"/>
</dbReference>
<sequence>MLLKKIIFICLLLFSGAVLSQKSITGVAKDIDGNLIASASVTIEEIGKETVIAYGITNSKGEYNVTFTSSESNMDLKIKAFNYKSQVKRVTNESQKHDFILEAEVIEIQEIKLKTQLITKRGDTISYNLKSFESKSDRTLSDVLKKIPGVDVSPEGLVLYQGTAINKFYVNGKDLMEGAYGTINNSLPKDDVLRVEVLENHQPVKMLQDKIISEQAAINIKLKKKVAMTGRAELGSGYGDTFLWNAKLTPMFFGQKNQWVINYKSNNFGESVENEDKILAFGNVWEGKRNQVSQKEWLALETFNMPNIPEKRYLRNNVHYLSINLLTNPFKNKEWELKANSNYTNNEVKNESYSDIFYFQDNNYLVNKIANIFYTNKFKTEVILTKNSKSTFFKNISSFSRFWNISKATTQLNSYIGKERLESPTLSFQNSLSAIVPWKYKMINIKSYFNYQTDNQLLIVDPKDYVGILRDRISSSSIFQDFSIKSIQADQSANIGFSKNAWTFTPEVGLNYDFNYMTSNIYSIDATQANPNDFLNDVSYNYYNPYSSLDINYKKDSWMFYFKMPLNLNYININDSLRNTSKLFSKTTFEPIIYAQYLFASFWKTSLQSGINYKFGDISNIYSGNILLNPLNLTRMNSDNPIQENNSKNVNAKIEYRNPFNNFFFNIGNRYSHSRRNLIANSTVINGAKQVDFEIFSNRSLTNTFVSEFGKYFPKIKTNSSISYGYTNSNDQQKYNGSLSDVDTQAQSIGFKINNSFFKWLSFDYNVTYRETKQFGFSNIEIINKMLVHKLNLFIYPLENHTVGFNWDQINSKDLNSTYKNPFYDISYQFTYTKKKIDFELKWSNITNRSVFETYNLNSLYESYSRIQLRPSQITFVVKFNFN</sequence>
<feature type="signal peptide" evidence="1">
    <location>
        <begin position="1"/>
        <end position="20"/>
    </location>
</feature>
<dbReference type="InterPro" id="IPR008969">
    <property type="entry name" value="CarboxyPept-like_regulatory"/>
</dbReference>